<dbReference type="Gene3D" id="3.30.70.1250">
    <property type="entry name" value="Phosphopentomutase"/>
    <property type="match status" value="1"/>
</dbReference>
<evidence type="ECO:0000313" key="7">
    <source>
        <dbReference type="Proteomes" id="UP000719942"/>
    </source>
</evidence>
<dbReference type="RefSeq" id="WP_219964301.1">
    <property type="nucleotide sequence ID" value="NZ_JAGFNZ010000001.1"/>
</dbReference>
<proteinExistence type="inferred from homology"/>
<dbReference type="PANTHER" id="PTHR21110:SF0">
    <property type="entry name" value="PHOSPHOPENTOMUTASE"/>
    <property type="match status" value="1"/>
</dbReference>
<dbReference type="InterPro" id="IPR010045">
    <property type="entry name" value="DeoB"/>
</dbReference>
<name>A0ABS7DKV8_9FIRM</name>
<dbReference type="Gene3D" id="3.40.720.10">
    <property type="entry name" value="Alkaline Phosphatase, subunit A"/>
    <property type="match status" value="1"/>
</dbReference>
<protein>
    <submittedName>
        <fullName evidence="6">Phosphopentomutase</fullName>
        <ecNumber evidence="6">5.4.2.7</ecNumber>
    </submittedName>
</protein>
<dbReference type="GO" id="GO:0008973">
    <property type="term" value="F:phosphopentomutase activity"/>
    <property type="evidence" value="ECO:0007669"/>
    <property type="project" value="UniProtKB-EC"/>
</dbReference>
<dbReference type="InterPro" id="IPR017850">
    <property type="entry name" value="Alkaline_phosphatase_core_sf"/>
</dbReference>
<keyword evidence="7" id="KW-1185">Reference proteome</keyword>
<evidence type="ECO:0000256" key="4">
    <source>
        <dbReference type="ARBA" id="ARBA00023235"/>
    </source>
</evidence>
<evidence type="ECO:0000259" key="5">
    <source>
        <dbReference type="Pfam" id="PF01676"/>
    </source>
</evidence>
<reference evidence="6 7" key="1">
    <citation type="submission" date="2021-03" db="EMBL/GenBank/DDBJ databases">
        <title>Caproiciproducens sp. nov. isolated from feces of cow.</title>
        <authorList>
            <person name="Choi J.-Y."/>
        </authorList>
    </citation>
    <scope>NUCLEOTIDE SEQUENCE [LARGE SCALE GENOMIC DNA]</scope>
    <source>
        <strain evidence="6 7">AGMB10547</strain>
    </source>
</reference>
<dbReference type="EMBL" id="JAGFNZ010000001">
    <property type="protein sequence ID" value="MBW7571927.1"/>
    <property type="molecule type" value="Genomic_DNA"/>
</dbReference>
<dbReference type="SUPFAM" id="SSF53649">
    <property type="entry name" value="Alkaline phosphatase-like"/>
    <property type="match status" value="1"/>
</dbReference>
<evidence type="ECO:0000256" key="3">
    <source>
        <dbReference type="ARBA" id="ARBA00023211"/>
    </source>
</evidence>
<dbReference type="EC" id="5.4.2.7" evidence="6"/>
<dbReference type="NCBIfam" id="NF009049">
    <property type="entry name" value="PRK12383.1"/>
    <property type="match status" value="1"/>
</dbReference>
<comment type="similarity">
    <text evidence="1">Belongs to the phosphopentomutase family.</text>
</comment>
<evidence type="ECO:0000313" key="6">
    <source>
        <dbReference type="EMBL" id="MBW7571927.1"/>
    </source>
</evidence>
<dbReference type="Pfam" id="PF01676">
    <property type="entry name" value="Metalloenzyme"/>
    <property type="match status" value="1"/>
</dbReference>
<dbReference type="Proteomes" id="UP000719942">
    <property type="component" value="Unassembled WGS sequence"/>
</dbReference>
<dbReference type="CDD" id="cd16009">
    <property type="entry name" value="PPM"/>
    <property type="match status" value="1"/>
</dbReference>
<evidence type="ECO:0000256" key="1">
    <source>
        <dbReference type="ARBA" id="ARBA00010373"/>
    </source>
</evidence>
<gene>
    <name evidence="6" type="ORF">J5W02_03805</name>
</gene>
<accession>A0ABS7DKV8</accession>
<evidence type="ECO:0000256" key="2">
    <source>
        <dbReference type="ARBA" id="ARBA00022723"/>
    </source>
</evidence>
<organism evidence="6 7">
    <name type="scientific">Caproiciproducens faecalis</name>
    <dbReference type="NCBI Taxonomy" id="2820301"/>
    <lineage>
        <taxon>Bacteria</taxon>
        <taxon>Bacillati</taxon>
        <taxon>Bacillota</taxon>
        <taxon>Clostridia</taxon>
        <taxon>Eubacteriales</taxon>
        <taxon>Acutalibacteraceae</taxon>
        <taxon>Caproiciproducens</taxon>
    </lineage>
</organism>
<feature type="domain" description="Metalloenzyme" evidence="5">
    <location>
        <begin position="2"/>
        <end position="389"/>
    </location>
</feature>
<keyword evidence="3" id="KW-0464">Manganese</keyword>
<keyword evidence="4 6" id="KW-0413">Isomerase</keyword>
<dbReference type="PIRSF" id="PIRSF001491">
    <property type="entry name" value="Ppentomutase"/>
    <property type="match status" value="1"/>
</dbReference>
<dbReference type="PANTHER" id="PTHR21110">
    <property type="entry name" value="PHOSPHOPENTOMUTASE"/>
    <property type="match status" value="1"/>
</dbReference>
<comment type="caution">
    <text evidence="6">The sequence shown here is derived from an EMBL/GenBank/DDBJ whole genome shotgun (WGS) entry which is preliminary data.</text>
</comment>
<dbReference type="InterPro" id="IPR006124">
    <property type="entry name" value="Metalloenzyme"/>
</dbReference>
<sequence>MKKFMIIVLDGFGVGQMEDVPRVRSQDTGANTWLHILAQNPELRLPTLEKLGLMNIAGQESPTMKYSRSATFGRAKLMHTGADTFFGHQEIVGTKPQEPFGEPIRNRIEQIHDTLTKNGYHVEYFQGGAERILIVENALTVADNVECDPGQAFNVTAAIDTIEFEEVLKIGKLVRSVSKVPRVITFGGRGVTIQDILAAVEEHENGYIGVSAPKSGVYNRDYHCVHLGYGVDPEVQVPTILGRAGFPVTLLGKAADVIQNPFGTSISIVETSQVLGKMIEIAEKTEVGFLCCNVQETDLAGHQQNVEKYAQILETADRLIGHLMEGMGEEDILVVMADHGNDPTIGHPHHTRECVPLMVYGRAIRPGSIGTRNTLSDVGATAADYFGVQRPENGTSFLPMIR</sequence>
<dbReference type="InterPro" id="IPR024052">
    <property type="entry name" value="Phosphopentomutase_DeoB_cap_sf"/>
</dbReference>
<keyword evidence="2" id="KW-0479">Metal-binding</keyword>